<dbReference type="EMBL" id="JANGAC010000003">
    <property type="protein sequence ID" value="MCQ4922595.1"/>
    <property type="molecule type" value="Genomic_DNA"/>
</dbReference>
<comment type="caution">
    <text evidence="1">The sequence shown here is derived from an EMBL/GenBank/DDBJ whole genome shotgun (WGS) entry which is preliminary data.</text>
</comment>
<proteinExistence type="predicted"/>
<dbReference type="RefSeq" id="WP_256310802.1">
    <property type="nucleotide sequence ID" value="NZ_JANGAC010000003.1"/>
</dbReference>
<dbReference type="Proteomes" id="UP001524478">
    <property type="component" value="Unassembled WGS sequence"/>
</dbReference>
<evidence type="ECO:0000313" key="1">
    <source>
        <dbReference type="EMBL" id="MCQ4922595.1"/>
    </source>
</evidence>
<gene>
    <name evidence="1" type="ORF">NE686_05840</name>
</gene>
<name>A0ABT1S7Z3_9FIRM</name>
<dbReference type="InterPro" id="IPR008983">
    <property type="entry name" value="Tumour_necrosis_fac-like_dom"/>
</dbReference>
<protein>
    <submittedName>
        <fullName evidence="1">Uncharacterized protein</fullName>
    </submittedName>
</protein>
<keyword evidence="2" id="KW-1185">Reference proteome</keyword>
<reference evidence="1 2" key="1">
    <citation type="submission" date="2022-06" db="EMBL/GenBank/DDBJ databases">
        <title>Isolation of gut microbiota from human fecal samples.</title>
        <authorList>
            <person name="Pamer E.G."/>
            <person name="Barat B."/>
            <person name="Waligurski E."/>
            <person name="Medina S."/>
            <person name="Paddock L."/>
            <person name="Mostad J."/>
        </authorList>
    </citation>
    <scope>NUCLEOTIDE SEQUENCE [LARGE SCALE GENOMIC DNA]</scope>
    <source>
        <strain evidence="1 2">DFI.7.95</strain>
    </source>
</reference>
<sequence>MNNIILQLQKNNDDSILNNNNVIFDETISMIGNISYNNITGTITISENGLYIIDWYVAMQSIFGSPSVIFKLISDKGHEFDSNSPNKTGNMNGIAILDVSDAPINISLVNTSNTTVFFSNTIPSKANLRVFYLNSDIADNSSCFALEQFAHVLEQIVNIYQGDSVSIFSNRLATVSGPIHSLYKAPDAESIPMLILQSEEESFAFNIDKITMLYFPNSIYDDSITYLSPPSLFPQNCDTDQLKNIYNYVTVGDSISVTAGPNTSASGDVHINEYGIIVVADATSTIFMMTPHIFSITVNEEGGFSGQKPILVSTANV</sequence>
<dbReference type="Gene3D" id="2.60.120.40">
    <property type="match status" value="1"/>
</dbReference>
<evidence type="ECO:0000313" key="2">
    <source>
        <dbReference type="Proteomes" id="UP001524478"/>
    </source>
</evidence>
<accession>A0ABT1S7Z3</accession>
<organism evidence="1 2">
    <name type="scientific">Tissierella carlieri</name>
    <dbReference type="NCBI Taxonomy" id="689904"/>
    <lineage>
        <taxon>Bacteria</taxon>
        <taxon>Bacillati</taxon>
        <taxon>Bacillota</taxon>
        <taxon>Tissierellia</taxon>
        <taxon>Tissierellales</taxon>
        <taxon>Tissierellaceae</taxon>
        <taxon>Tissierella</taxon>
    </lineage>
</organism>